<evidence type="ECO:0000313" key="2">
    <source>
        <dbReference type="Proteomes" id="UP001407405"/>
    </source>
</evidence>
<keyword evidence="2" id="KW-1185">Reference proteome</keyword>
<accession>A0ABU9VRW7</accession>
<name>A0ABU9VRW7_9CLOT</name>
<protein>
    <submittedName>
        <fullName evidence="1">Uncharacterized protein</fullName>
    </submittedName>
</protein>
<proteinExistence type="predicted"/>
<organism evidence="1 2">
    <name type="scientific">Anoxynatronum sibiricum</name>
    <dbReference type="NCBI Taxonomy" id="210623"/>
    <lineage>
        <taxon>Bacteria</taxon>
        <taxon>Bacillati</taxon>
        <taxon>Bacillota</taxon>
        <taxon>Clostridia</taxon>
        <taxon>Eubacteriales</taxon>
        <taxon>Clostridiaceae</taxon>
        <taxon>Anoxynatronum</taxon>
    </lineage>
</organism>
<comment type="caution">
    <text evidence="1">The sequence shown here is derived from an EMBL/GenBank/DDBJ whole genome shotgun (WGS) entry which is preliminary data.</text>
</comment>
<gene>
    <name evidence="1" type="ORF">AAIG11_03905</name>
</gene>
<dbReference type="EMBL" id="JBCITM010000003">
    <property type="protein sequence ID" value="MEN1759610.1"/>
    <property type="molecule type" value="Genomic_DNA"/>
</dbReference>
<dbReference type="Proteomes" id="UP001407405">
    <property type="component" value="Unassembled WGS sequence"/>
</dbReference>
<evidence type="ECO:0000313" key="1">
    <source>
        <dbReference type="EMBL" id="MEN1759610.1"/>
    </source>
</evidence>
<sequence>MLTSIDGVGEAGVVALHVAPFKSIILMVVADGFNGGVTQFIPICFVGKLAIKEPVKIKLISLVPPLSVTA</sequence>
<dbReference type="RefSeq" id="WP_343184972.1">
    <property type="nucleotide sequence ID" value="NZ_JBCITM010000003.1"/>
</dbReference>
<reference evidence="1 2" key="1">
    <citation type="submission" date="2024-04" db="EMBL/GenBank/DDBJ databases">
        <title>Genome sequencing and metabolic network reconstruction of aminoacids and betaine degradation by Anoxynatronum sibiricum.</title>
        <authorList>
            <person name="Detkova E.N."/>
            <person name="Boltjanskaja Y.V."/>
            <person name="Mardanov A.V."/>
            <person name="Kevbrin V."/>
        </authorList>
    </citation>
    <scope>NUCLEOTIDE SEQUENCE [LARGE SCALE GENOMIC DNA]</scope>
    <source>
        <strain evidence="1 2">Z-7981</strain>
    </source>
</reference>